<gene>
    <name evidence="2" type="ORF">BDQ12DRAFT_715951</name>
</gene>
<dbReference type="Proteomes" id="UP000308652">
    <property type="component" value="Unassembled WGS sequence"/>
</dbReference>
<feature type="compositionally biased region" description="Low complexity" evidence="1">
    <location>
        <begin position="289"/>
        <end position="302"/>
    </location>
</feature>
<evidence type="ECO:0000313" key="3">
    <source>
        <dbReference type="Proteomes" id="UP000308652"/>
    </source>
</evidence>
<name>A0A5C3LML8_9AGAR</name>
<feature type="compositionally biased region" description="Acidic residues" evidence="1">
    <location>
        <begin position="14"/>
        <end position="24"/>
    </location>
</feature>
<feature type="compositionally biased region" description="Basic residues" evidence="1">
    <location>
        <begin position="1"/>
        <end position="11"/>
    </location>
</feature>
<sequence>MFKRVEKRRRKKEEEEDLGLDDDMKEVLGMNDTDSDESDSDNSDSASEGEEEGESLVFEMEGEDGEDEEDEDIRDEEEGVENEGEDEEESDEEEDPAISIQEALRDPVYLISIQPDVKACIVCPGKLLKGRDMTDLHRNSNSHKRRLKQFTKLAADAEPKESAWELLKRGSEEKPKQSLTPSATSKRAEKKQKTREIRKARRAKANAKAKAKKEKEAVAASADTITKSTGNLDSASIKSAKPRANSKPTKSVSFDFKPSAPPTKKRKVEAPKSSADSTPLPAKVKPSPTKATEGTTTKTAVTNIAKTASDRAKKARSRVMSASRKKVAA</sequence>
<reference evidence="2 3" key="1">
    <citation type="journal article" date="2019" name="Nat. Ecol. Evol.">
        <title>Megaphylogeny resolves global patterns of mushroom evolution.</title>
        <authorList>
            <person name="Varga T."/>
            <person name="Krizsan K."/>
            <person name="Foldi C."/>
            <person name="Dima B."/>
            <person name="Sanchez-Garcia M."/>
            <person name="Sanchez-Ramirez S."/>
            <person name="Szollosi G.J."/>
            <person name="Szarkandi J.G."/>
            <person name="Papp V."/>
            <person name="Albert L."/>
            <person name="Andreopoulos W."/>
            <person name="Angelini C."/>
            <person name="Antonin V."/>
            <person name="Barry K.W."/>
            <person name="Bougher N.L."/>
            <person name="Buchanan P."/>
            <person name="Buyck B."/>
            <person name="Bense V."/>
            <person name="Catcheside P."/>
            <person name="Chovatia M."/>
            <person name="Cooper J."/>
            <person name="Damon W."/>
            <person name="Desjardin D."/>
            <person name="Finy P."/>
            <person name="Geml J."/>
            <person name="Haridas S."/>
            <person name="Hughes K."/>
            <person name="Justo A."/>
            <person name="Karasinski D."/>
            <person name="Kautmanova I."/>
            <person name="Kiss B."/>
            <person name="Kocsube S."/>
            <person name="Kotiranta H."/>
            <person name="LaButti K.M."/>
            <person name="Lechner B.E."/>
            <person name="Liimatainen K."/>
            <person name="Lipzen A."/>
            <person name="Lukacs Z."/>
            <person name="Mihaltcheva S."/>
            <person name="Morgado L.N."/>
            <person name="Niskanen T."/>
            <person name="Noordeloos M.E."/>
            <person name="Ohm R.A."/>
            <person name="Ortiz-Santana B."/>
            <person name="Ovrebo C."/>
            <person name="Racz N."/>
            <person name="Riley R."/>
            <person name="Savchenko A."/>
            <person name="Shiryaev A."/>
            <person name="Soop K."/>
            <person name="Spirin V."/>
            <person name="Szebenyi C."/>
            <person name="Tomsovsky M."/>
            <person name="Tulloss R.E."/>
            <person name="Uehling J."/>
            <person name="Grigoriev I.V."/>
            <person name="Vagvolgyi C."/>
            <person name="Papp T."/>
            <person name="Martin F.M."/>
            <person name="Miettinen O."/>
            <person name="Hibbett D.S."/>
            <person name="Nagy L.G."/>
        </authorList>
    </citation>
    <scope>NUCLEOTIDE SEQUENCE [LARGE SCALE GENOMIC DNA]</scope>
    <source>
        <strain evidence="2 3">CBS 166.37</strain>
    </source>
</reference>
<proteinExistence type="predicted"/>
<feature type="region of interest" description="Disordered" evidence="1">
    <location>
        <begin position="1"/>
        <end position="101"/>
    </location>
</feature>
<accession>A0A5C3LML8</accession>
<feature type="compositionally biased region" description="Basic and acidic residues" evidence="1">
    <location>
        <begin position="155"/>
        <end position="176"/>
    </location>
</feature>
<organism evidence="2 3">
    <name type="scientific">Crucibulum laeve</name>
    <dbReference type="NCBI Taxonomy" id="68775"/>
    <lineage>
        <taxon>Eukaryota</taxon>
        <taxon>Fungi</taxon>
        <taxon>Dikarya</taxon>
        <taxon>Basidiomycota</taxon>
        <taxon>Agaricomycotina</taxon>
        <taxon>Agaricomycetes</taxon>
        <taxon>Agaricomycetidae</taxon>
        <taxon>Agaricales</taxon>
        <taxon>Agaricineae</taxon>
        <taxon>Nidulariaceae</taxon>
        <taxon>Crucibulum</taxon>
    </lineage>
</organism>
<keyword evidence="3" id="KW-1185">Reference proteome</keyword>
<dbReference type="OrthoDB" id="2538461at2759"/>
<dbReference type="STRING" id="68775.A0A5C3LML8"/>
<evidence type="ECO:0000313" key="2">
    <source>
        <dbReference type="EMBL" id="TFK33206.1"/>
    </source>
</evidence>
<evidence type="ECO:0000256" key="1">
    <source>
        <dbReference type="SAM" id="MobiDB-lite"/>
    </source>
</evidence>
<dbReference type="EMBL" id="ML213652">
    <property type="protein sequence ID" value="TFK33206.1"/>
    <property type="molecule type" value="Genomic_DNA"/>
</dbReference>
<feature type="compositionally biased region" description="Basic residues" evidence="1">
    <location>
        <begin position="313"/>
        <end position="329"/>
    </location>
</feature>
<feature type="compositionally biased region" description="Acidic residues" evidence="1">
    <location>
        <begin position="33"/>
        <end position="96"/>
    </location>
</feature>
<protein>
    <submittedName>
        <fullName evidence="2">Uncharacterized protein</fullName>
    </submittedName>
</protein>
<feature type="region of interest" description="Disordered" evidence="1">
    <location>
        <begin position="152"/>
        <end position="329"/>
    </location>
</feature>
<dbReference type="AlphaFoldDB" id="A0A5C3LML8"/>
<feature type="compositionally biased region" description="Polar residues" evidence="1">
    <location>
        <begin position="223"/>
        <end position="237"/>
    </location>
</feature>
<feature type="compositionally biased region" description="Basic residues" evidence="1">
    <location>
        <begin position="188"/>
        <end position="212"/>
    </location>
</feature>